<feature type="region of interest" description="Disordered" evidence="2">
    <location>
        <begin position="263"/>
        <end position="305"/>
    </location>
</feature>
<reference evidence="4" key="1">
    <citation type="journal article" date="2016" name="Nat. Commun.">
        <title>The Gonium pectorale genome demonstrates co-option of cell cycle regulation during the evolution of multicellularity.</title>
        <authorList>
            <person name="Hanschen E.R."/>
            <person name="Marriage T.N."/>
            <person name="Ferris P.J."/>
            <person name="Hamaji T."/>
            <person name="Toyoda A."/>
            <person name="Fujiyama A."/>
            <person name="Neme R."/>
            <person name="Noguchi H."/>
            <person name="Minakuchi Y."/>
            <person name="Suzuki M."/>
            <person name="Kawai-Toyooka H."/>
            <person name="Smith D.R."/>
            <person name="Sparks H."/>
            <person name="Anderson J."/>
            <person name="Bakaric R."/>
            <person name="Luria V."/>
            <person name="Karger A."/>
            <person name="Kirschner M.W."/>
            <person name="Durand P.M."/>
            <person name="Michod R.E."/>
            <person name="Nozaki H."/>
            <person name="Olson B.J."/>
        </authorList>
    </citation>
    <scope>NUCLEOTIDE SEQUENCE [LARGE SCALE GENOMIC DNA]</scope>
    <source>
        <strain evidence="4">NIES-2863</strain>
    </source>
</reference>
<gene>
    <name evidence="3" type="ORF">GPECTOR_20g555</name>
</gene>
<evidence type="ECO:0000313" key="4">
    <source>
        <dbReference type="Proteomes" id="UP000075714"/>
    </source>
</evidence>
<feature type="compositionally biased region" description="Pro residues" evidence="2">
    <location>
        <begin position="272"/>
        <end position="302"/>
    </location>
</feature>
<dbReference type="GO" id="GO:0005930">
    <property type="term" value="C:axoneme"/>
    <property type="evidence" value="ECO:0007669"/>
    <property type="project" value="UniProtKB-SubCell"/>
</dbReference>
<dbReference type="InterPro" id="IPR032675">
    <property type="entry name" value="LRR_dom_sf"/>
</dbReference>
<dbReference type="EMBL" id="LSYV01000021">
    <property type="protein sequence ID" value="KXZ49698.1"/>
    <property type="molecule type" value="Genomic_DNA"/>
</dbReference>
<feature type="compositionally biased region" description="Low complexity" evidence="2">
    <location>
        <begin position="505"/>
        <end position="525"/>
    </location>
</feature>
<evidence type="ECO:0000256" key="2">
    <source>
        <dbReference type="SAM" id="MobiDB-lite"/>
    </source>
</evidence>
<dbReference type="Gene3D" id="3.80.10.10">
    <property type="entry name" value="Ribonuclease Inhibitor"/>
    <property type="match status" value="1"/>
</dbReference>
<feature type="region of interest" description="Disordered" evidence="2">
    <location>
        <begin position="505"/>
        <end position="530"/>
    </location>
</feature>
<sequence length="646" mass="64585">MAGYLGLAGLEVGPAGASGRPAAAASGASLGALLRGLPGLQHLSLGVTVPAAPLHQQLLCDALADLPHLHEAALPYGAALPRLLSSLATHPALSRLELHRSGHEMLEESAVACLPRLERLRELSLGSVADPDVLRRLLDRRRGLLPPGLEVLELPACRALDPGGLCGAELALEAGGVVTALSVGGAPVGLLSLARFTDRVLFPSAAVAPQLRRIALAGLHIDFRAAAAGGGGDGAAGGSGSAGGGFTAASAATAAATSWNDVAGWRRADGGPPLPPPLSLPLPPLSASPPPPPPTPPSPPPLEDVLRSPEVVSLRFLFQRAAAVEVGRISVEAGSPPQWVLDALALVGPRLPDRLQLLCGAAPEGIELSLQPAATAATGGAAAAAAPVNGAPPPSLAQATVQRMASISVTPPPPANGGAGTLAAAAVASSEATRGGPAVGDGPAGWGPPAGADGASGNAYVLLRGPGIERLATAPPAAVRAFVESLGRQAVTAAEAANANAANSAAAEGVPPQQAAAAPPWMAAPVRDQATPPPPLRPAVLAYLHLRRPAVVLLFCGCAPVAAAVAVASAAAGEVEALRVEAVLPPGVPPAESCRAVMIRYTGKVVQSYWDTTELWGWAPEQRLLWLLEEWAQLVAVLRGAAAMPA</sequence>
<comment type="subcellular location">
    <subcellularLocation>
        <location evidence="1">Cytoplasm</location>
        <location evidence="1">Cytoskeleton</location>
        <location evidence="1">Cilium axoneme</location>
    </subcellularLocation>
</comment>
<dbReference type="AlphaFoldDB" id="A0A150GIP9"/>
<evidence type="ECO:0000256" key="1">
    <source>
        <dbReference type="ARBA" id="ARBA00004430"/>
    </source>
</evidence>
<dbReference type="Proteomes" id="UP000075714">
    <property type="component" value="Unassembled WGS sequence"/>
</dbReference>
<comment type="caution">
    <text evidence="3">The sequence shown here is derived from an EMBL/GenBank/DDBJ whole genome shotgun (WGS) entry which is preliminary data.</text>
</comment>
<proteinExistence type="predicted"/>
<organism evidence="3 4">
    <name type="scientific">Gonium pectorale</name>
    <name type="common">Green alga</name>
    <dbReference type="NCBI Taxonomy" id="33097"/>
    <lineage>
        <taxon>Eukaryota</taxon>
        <taxon>Viridiplantae</taxon>
        <taxon>Chlorophyta</taxon>
        <taxon>core chlorophytes</taxon>
        <taxon>Chlorophyceae</taxon>
        <taxon>CS clade</taxon>
        <taxon>Chlamydomonadales</taxon>
        <taxon>Volvocaceae</taxon>
        <taxon>Gonium</taxon>
    </lineage>
</organism>
<accession>A0A150GIP9</accession>
<evidence type="ECO:0000313" key="3">
    <source>
        <dbReference type="EMBL" id="KXZ49698.1"/>
    </source>
</evidence>
<keyword evidence="4" id="KW-1185">Reference proteome</keyword>
<protein>
    <submittedName>
        <fullName evidence="3">Uncharacterized protein</fullName>
    </submittedName>
</protein>
<name>A0A150GIP9_GONPE</name>